<dbReference type="EMBL" id="CP063091">
    <property type="protein sequence ID" value="QOR05054.1"/>
    <property type="molecule type" value="Genomic_DNA"/>
</dbReference>
<dbReference type="InterPro" id="IPR002052">
    <property type="entry name" value="DNA_methylase_N6_adenine_CS"/>
</dbReference>
<sequence>MFKMIQSIKPKQNHLDEKMTINLGSFYTPKILVSKAYELLEKYIKNLKEYTFLDSSCGYGDFFTQDLDYIGADIDEMALNKVKNAKSICTNSLFEVHRSKFGIKDNQKIIIIGNPPYNDKTSIIRSEIKKELHSCDEKLRHRDLGISFLRSYELLNPDFVCVLHPLSYLIKEANFKALKDFKLHFRLIDDVVVSSEFFTPKSSTFFPIIIALYEKTKQGMDYEYIKKYTFKTLEQHTFSLSQFDSINHYICKYPNPKDTRKAVAYFHPLRDINALKRNKTFIQNPNKNAIKIFKENLKYYIYIHFFKKYAHLLPYYFGNMDIFIDNASFKSIEDELLAWFYQKKYNEEKIKTYFLHYFTNLKDKNA</sequence>
<reference evidence="1 2" key="1">
    <citation type="submission" date="2020-10" db="EMBL/GenBank/DDBJ databases">
        <title>Campylobacter and Helicobacter PacBio genomes.</title>
        <authorList>
            <person name="Lane C."/>
        </authorList>
    </citation>
    <scope>NUCLEOTIDE SEQUENCE [LARGE SCALE GENOMIC DNA]</scope>
    <source>
        <strain evidence="1 2">2010D-8469</strain>
    </source>
</reference>
<dbReference type="Proteomes" id="UP000594874">
    <property type="component" value="Chromosome"/>
</dbReference>
<organism evidence="1 2">
    <name type="scientific">Campylobacter cuniculorum</name>
    <dbReference type="NCBI Taxonomy" id="374106"/>
    <lineage>
        <taxon>Bacteria</taxon>
        <taxon>Pseudomonadati</taxon>
        <taxon>Campylobacterota</taxon>
        <taxon>Epsilonproteobacteria</taxon>
        <taxon>Campylobacterales</taxon>
        <taxon>Campylobacteraceae</taxon>
        <taxon>Campylobacter</taxon>
    </lineage>
</organism>
<evidence type="ECO:0000313" key="1">
    <source>
        <dbReference type="EMBL" id="QOR05054.1"/>
    </source>
</evidence>
<gene>
    <name evidence="1" type="ORF">A0071_03770</name>
</gene>
<evidence type="ECO:0000313" key="2">
    <source>
        <dbReference type="Proteomes" id="UP000594874"/>
    </source>
</evidence>
<name>A0ABX6TZB6_9BACT</name>
<dbReference type="Gene3D" id="3.40.50.150">
    <property type="entry name" value="Vaccinia Virus protein VP39"/>
    <property type="match status" value="1"/>
</dbReference>
<protein>
    <recommendedName>
        <fullName evidence="3">Site-specific DNA-methyltransferase (adenine-specific)</fullName>
    </recommendedName>
</protein>
<dbReference type="InterPro" id="IPR029063">
    <property type="entry name" value="SAM-dependent_MTases_sf"/>
</dbReference>
<dbReference type="SUPFAM" id="SSF53335">
    <property type="entry name" value="S-adenosyl-L-methionine-dependent methyltransferases"/>
    <property type="match status" value="1"/>
</dbReference>
<dbReference type="PROSITE" id="PS00092">
    <property type="entry name" value="N6_MTASE"/>
    <property type="match status" value="1"/>
</dbReference>
<dbReference type="PRINTS" id="PR00507">
    <property type="entry name" value="N12N6MTFRASE"/>
</dbReference>
<keyword evidence="2" id="KW-1185">Reference proteome</keyword>
<accession>A0ABX6TZB6</accession>
<evidence type="ECO:0008006" key="3">
    <source>
        <dbReference type="Google" id="ProtNLM"/>
    </source>
</evidence>
<proteinExistence type="predicted"/>